<dbReference type="RefSeq" id="WP_161099600.1">
    <property type="nucleotide sequence ID" value="NZ_WWCW01000147.1"/>
</dbReference>
<dbReference type="AlphaFoldDB" id="A0A845GD61"/>
<proteinExistence type="predicted"/>
<evidence type="ECO:0000313" key="1">
    <source>
        <dbReference type="EMBL" id="MYM90878.1"/>
    </source>
</evidence>
<comment type="caution">
    <text evidence="1">The sequence shown here is derived from an EMBL/GenBank/DDBJ whole genome shotgun (WGS) entry which is preliminary data.</text>
</comment>
<dbReference type="EMBL" id="WWCW01000147">
    <property type="protein sequence ID" value="MYM90878.1"/>
    <property type="molecule type" value="Genomic_DNA"/>
</dbReference>
<organism evidence="1 2">
    <name type="scientific">Duganella vulcania</name>
    <dbReference type="NCBI Taxonomy" id="2692166"/>
    <lineage>
        <taxon>Bacteria</taxon>
        <taxon>Pseudomonadati</taxon>
        <taxon>Pseudomonadota</taxon>
        <taxon>Betaproteobacteria</taxon>
        <taxon>Burkholderiales</taxon>
        <taxon>Oxalobacteraceae</taxon>
        <taxon>Telluria group</taxon>
        <taxon>Duganella</taxon>
    </lineage>
</organism>
<accession>A0A845GD61</accession>
<protein>
    <submittedName>
        <fullName evidence="1">Uncharacterized protein</fullName>
    </submittedName>
</protein>
<evidence type="ECO:0000313" key="2">
    <source>
        <dbReference type="Proteomes" id="UP000470302"/>
    </source>
</evidence>
<gene>
    <name evidence="1" type="ORF">GTP91_27350</name>
</gene>
<name>A0A845GD61_9BURK</name>
<dbReference type="Proteomes" id="UP000470302">
    <property type="component" value="Unassembled WGS sequence"/>
</dbReference>
<reference evidence="1 2" key="1">
    <citation type="submission" date="2020-01" db="EMBL/GenBank/DDBJ databases">
        <title>Novel species isolated from a subtropical stream in China.</title>
        <authorList>
            <person name="Lu H."/>
        </authorList>
    </citation>
    <scope>NUCLEOTIDE SEQUENCE [LARGE SCALE GENOMIC DNA]</scope>
    <source>
        <strain evidence="1 2">FT82W</strain>
    </source>
</reference>
<sequence length="128" mass="14680">MEIPDEYQDIIEGLSKATDDERIRWTLEQFGLEFEVAGFKLVLNSGSDFERKVGYVTFALTEKNGKMLDIWRVDEGCPEYDFLYGLYLRARRKALGIPQRLERIRAELRKSNILGEASPVAEKADATS</sequence>